<evidence type="ECO:0000313" key="3">
    <source>
        <dbReference type="EMBL" id="PRQ66764.1"/>
    </source>
</evidence>
<dbReference type="EMBL" id="NWTN01000009">
    <property type="protein sequence ID" value="PRQ66764.1"/>
    <property type="molecule type" value="Genomic_DNA"/>
</dbReference>
<evidence type="ECO:0000313" key="2">
    <source>
        <dbReference type="EMBL" id="AYV23634.1"/>
    </source>
</evidence>
<dbReference type="Proteomes" id="UP000279760">
    <property type="component" value="Chromosome 2"/>
</dbReference>
<dbReference type="Proteomes" id="UP000238163">
    <property type="component" value="Unassembled WGS sequence"/>
</dbReference>
<dbReference type="AlphaFoldDB" id="A0A241T9G6"/>
<organism evidence="1 4">
    <name type="scientific">Vibrio mediterranei</name>
    <dbReference type="NCBI Taxonomy" id="689"/>
    <lineage>
        <taxon>Bacteria</taxon>
        <taxon>Pseudomonadati</taxon>
        <taxon>Pseudomonadota</taxon>
        <taxon>Gammaproteobacteria</taxon>
        <taxon>Vibrionales</taxon>
        <taxon>Vibrionaceae</taxon>
        <taxon>Vibrio</taxon>
    </lineage>
</organism>
<reference evidence="1" key="3">
    <citation type="journal article" date="2018" name="BMC Genomics">
        <title>Comparative genomic analysis reveals the evolution and environmental adaptation strategies of vibrios.</title>
        <authorList>
            <person name="Lin H."/>
            <person name="Yu M."/>
            <person name="Wang X."/>
            <person name="Zhang X.H."/>
        </authorList>
    </citation>
    <scope>NUCLEOTIDE SEQUENCE</scope>
    <source>
        <strain evidence="1">QT6D1</strain>
    </source>
</reference>
<protein>
    <submittedName>
        <fullName evidence="1">Uncharacterized protein</fullName>
    </submittedName>
</protein>
<gene>
    <name evidence="1" type="ORF">BSZ05_18385</name>
    <name evidence="3" type="ORF">COR51_14825</name>
    <name evidence="2" type="ORF">ECB94_20330</name>
</gene>
<reference evidence="2 6" key="5">
    <citation type="submission" date="2018-11" db="EMBL/GenBank/DDBJ databases">
        <title>Complete Genome Sequence of Vbrio mediterranei 117-T6: a Potential Pathogen Bacteria Isolated from the Conchocelis of Pyropia.</title>
        <authorList>
            <person name="Liu Q."/>
        </authorList>
    </citation>
    <scope>NUCLEOTIDE SEQUENCE [LARGE SCALE GENOMIC DNA]</scope>
    <source>
        <strain evidence="2 6">117-T6</strain>
    </source>
</reference>
<reference evidence="3 5" key="2">
    <citation type="submission" date="2017-09" db="EMBL/GenBank/DDBJ databases">
        <authorList>
            <person name="Girard L."/>
            <person name="Lami R."/>
            <person name="Suzuki M."/>
            <person name="Baudart J."/>
        </authorList>
    </citation>
    <scope>NUCLEOTIDE SEQUENCE [LARGE SCALE GENOMIC DNA]</scope>
    <source>
        <strain evidence="3 5">17LN0615E</strain>
    </source>
</reference>
<dbReference type="EMBL" id="CP033578">
    <property type="protein sequence ID" value="AYV23634.1"/>
    <property type="molecule type" value="Genomic_DNA"/>
</dbReference>
<accession>A0A2S9ZLX4</accession>
<reference evidence="4" key="1">
    <citation type="submission" date="2016-12" db="EMBL/GenBank/DDBJ databases">
        <title>Comparative genomic analysis reveals the diversity, evolution, and environmental adaptation strategies of the genus Vibrio.</title>
        <authorList>
            <person name="Lin H."/>
            <person name="Wang X."/>
            <person name="Zhang X.-H."/>
        </authorList>
    </citation>
    <scope>NUCLEOTIDE SEQUENCE [LARGE SCALE GENOMIC DNA]</scope>
    <source>
        <strain evidence="4">QT6D1</strain>
    </source>
</reference>
<keyword evidence="5" id="KW-1185">Reference proteome</keyword>
<dbReference type="RefSeq" id="WP_038227536.1">
    <property type="nucleotide sequence ID" value="NZ_CP018309.1"/>
</dbReference>
<dbReference type="Proteomes" id="UP000197092">
    <property type="component" value="Chromosome 2"/>
</dbReference>
<dbReference type="GeneID" id="64089529"/>
<sequence length="68" mass="7707">MDLQSNHYQQEHCLINTSTSEVIRGSVFELAQQLGCRVETIQALVLNAKSNNKYWGQNGFSGYEPYVP</sequence>
<reference evidence="3 5" key="4">
    <citation type="submission" date="2018-03" db="EMBL/GenBank/DDBJ databases">
        <title>Genetic Diversity and Phenotypic Plasticity of AHL Mediated Quorum Sensing in Environmental Strains of Vibrio mediterranei.</title>
        <authorList>
            <person name="Lantoine F."/>
            <person name="Vouve F."/>
        </authorList>
    </citation>
    <scope>NUCLEOTIDE SEQUENCE [LARGE SCALE GENOMIC DNA]</scope>
    <source>
        <strain evidence="3 5">17LN0615E</strain>
    </source>
</reference>
<dbReference type="EMBL" id="CP018309">
    <property type="protein sequence ID" value="ASI91812.1"/>
    <property type="molecule type" value="Genomic_DNA"/>
</dbReference>
<accession>A0A241T9G6</accession>
<proteinExistence type="predicted"/>
<name>A0A241T9G6_9VIBR</name>
<dbReference type="KEGG" id="vsh:BSZ05_18385"/>
<evidence type="ECO:0000313" key="4">
    <source>
        <dbReference type="Proteomes" id="UP000197092"/>
    </source>
</evidence>
<evidence type="ECO:0000313" key="6">
    <source>
        <dbReference type="Proteomes" id="UP000279760"/>
    </source>
</evidence>
<evidence type="ECO:0000313" key="5">
    <source>
        <dbReference type="Proteomes" id="UP000238163"/>
    </source>
</evidence>
<evidence type="ECO:0000313" key="1">
    <source>
        <dbReference type="EMBL" id="ASI91812.1"/>
    </source>
</evidence>